<evidence type="ECO:0000259" key="4">
    <source>
        <dbReference type="Pfam" id="PF00611"/>
    </source>
</evidence>
<gene>
    <name evidence="5" type="ORF">K443DRAFT_128104</name>
</gene>
<accession>A0A0C9X8T8</accession>
<dbReference type="GO" id="GO:0007010">
    <property type="term" value="P:cytoskeleton organization"/>
    <property type="evidence" value="ECO:0007669"/>
    <property type="project" value="TreeGrafter"/>
</dbReference>
<feature type="domain" description="FCH" evidence="4">
    <location>
        <begin position="43"/>
        <end position="98"/>
    </location>
</feature>
<sequence length="192" mass="21697">MSTRRQPSTTSLPKHVRAGTLDLQPRSLDFCNAFWGLGDGGVDELKNFWKERAAIEEECAKRLAKLSKMVLGKGEIGELRSSLIAVKFETERQSGFHLNLAQKIRSELEFSAAAFYTRQLEHKKVAQATIEKDFKTKQTQETSVTKGRDKYEAECMRINSYTARSSLVQGKDLEKINIELERAQSVGLLLVN</sequence>
<keyword evidence="6" id="KW-1185">Reference proteome</keyword>
<dbReference type="AlphaFoldDB" id="A0A0C9X8T8"/>
<keyword evidence="2" id="KW-0963">Cytoplasm</keyword>
<dbReference type="GO" id="GO:0005543">
    <property type="term" value="F:phospholipid binding"/>
    <property type="evidence" value="ECO:0007669"/>
    <property type="project" value="TreeGrafter"/>
</dbReference>
<keyword evidence="3" id="KW-0597">Phosphoprotein</keyword>
<dbReference type="Gene3D" id="1.20.1270.60">
    <property type="entry name" value="Arfaptin homology (AH) domain/BAR domain"/>
    <property type="match status" value="1"/>
</dbReference>
<dbReference type="STRING" id="1095629.A0A0C9X8T8"/>
<name>A0A0C9X8T8_9AGAR</name>
<evidence type="ECO:0000256" key="2">
    <source>
        <dbReference type="ARBA" id="ARBA00022490"/>
    </source>
</evidence>
<evidence type="ECO:0000256" key="3">
    <source>
        <dbReference type="ARBA" id="ARBA00022553"/>
    </source>
</evidence>
<dbReference type="OrthoDB" id="19092at2759"/>
<dbReference type="EMBL" id="KN838541">
    <property type="protein sequence ID" value="KIK08635.1"/>
    <property type="molecule type" value="Genomic_DNA"/>
</dbReference>
<dbReference type="GO" id="GO:0009898">
    <property type="term" value="C:cytoplasmic side of plasma membrane"/>
    <property type="evidence" value="ECO:0007669"/>
    <property type="project" value="TreeGrafter"/>
</dbReference>
<reference evidence="6" key="2">
    <citation type="submission" date="2015-01" db="EMBL/GenBank/DDBJ databases">
        <title>Evolutionary Origins and Diversification of the Mycorrhizal Mutualists.</title>
        <authorList>
            <consortium name="DOE Joint Genome Institute"/>
            <consortium name="Mycorrhizal Genomics Consortium"/>
            <person name="Kohler A."/>
            <person name="Kuo A."/>
            <person name="Nagy L.G."/>
            <person name="Floudas D."/>
            <person name="Copeland A."/>
            <person name="Barry K.W."/>
            <person name="Cichocki N."/>
            <person name="Veneault-Fourrey C."/>
            <person name="LaButti K."/>
            <person name="Lindquist E.A."/>
            <person name="Lipzen A."/>
            <person name="Lundell T."/>
            <person name="Morin E."/>
            <person name="Murat C."/>
            <person name="Riley R."/>
            <person name="Ohm R."/>
            <person name="Sun H."/>
            <person name="Tunlid A."/>
            <person name="Henrissat B."/>
            <person name="Grigoriev I.V."/>
            <person name="Hibbett D.S."/>
            <person name="Martin F."/>
        </authorList>
    </citation>
    <scope>NUCLEOTIDE SEQUENCE [LARGE SCALE GENOMIC DNA]</scope>
    <source>
        <strain evidence="6">LaAM-08-1</strain>
    </source>
</reference>
<dbReference type="Pfam" id="PF00611">
    <property type="entry name" value="FCH"/>
    <property type="match status" value="1"/>
</dbReference>
<dbReference type="GO" id="GO:0120104">
    <property type="term" value="C:mitotic actomyosin contractile ring, proximal layer"/>
    <property type="evidence" value="ECO:0007669"/>
    <property type="project" value="TreeGrafter"/>
</dbReference>
<dbReference type="PANTHER" id="PTHR23065:SF7">
    <property type="entry name" value="NOSTRIN, ISOFORM H"/>
    <property type="match status" value="1"/>
</dbReference>
<dbReference type="PANTHER" id="PTHR23065">
    <property type="entry name" value="PROLINE-SERINE-THREONINE PHOSPHATASE INTERACTING PROTEIN 1"/>
    <property type="match status" value="1"/>
</dbReference>
<reference evidence="5 6" key="1">
    <citation type="submission" date="2014-04" db="EMBL/GenBank/DDBJ databases">
        <authorList>
            <consortium name="DOE Joint Genome Institute"/>
            <person name="Kuo A."/>
            <person name="Kohler A."/>
            <person name="Nagy L.G."/>
            <person name="Floudas D."/>
            <person name="Copeland A."/>
            <person name="Barry K.W."/>
            <person name="Cichocki N."/>
            <person name="Veneault-Fourrey C."/>
            <person name="LaButti K."/>
            <person name="Lindquist E.A."/>
            <person name="Lipzen A."/>
            <person name="Lundell T."/>
            <person name="Morin E."/>
            <person name="Murat C."/>
            <person name="Sun H."/>
            <person name="Tunlid A."/>
            <person name="Henrissat B."/>
            <person name="Grigoriev I.V."/>
            <person name="Hibbett D.S."/>
            <person name="Martin F."/>
            <person name="Nordberg H.P."/>
            <person name="Cantor M.N."/>
            <person name="Hua S.X."/>
        </authorList>
    </citation>
    <scope>NUCLEOTIDE SEQUENCE [LARGE SCALE GENOMIC DNA]</scope>
    <source>
        <strain evidence="5 6">LaAM-08-1</strain>
    </source>
</reference>
<protein>
    <recommendedName>
        <fullName evidence="4">FCH domain-containing protein</fullName>
    </recommendedName>
</protein>
<evidence type="ECO:0000313" key="6">
    <source>
        <dbReference type="Proteomes" id="UP000054477"/>
    </source>
</evidence>
<comment type="subcellular location">
    <subcellularLocation>
        <location evidence="1">Cytoplasm</location>
    </subcellularLocation>
</comment>
<dbReference type="SUPFAM" id="SSF103657">
    <property type="entry name" value="BAR/IMD domain-like"/>
    <property type="match status" value="1"/>
</dbReference>
<dbReference type="InterPro" id="IPR001060">
    <property type="entry name" value="FCH_dom"/>
</dbReference>
<evidence type="ECO:0000256" key="1">
    <source>
        <dbReference type="ARBA" id="ARBA00004496"/>
    </source>
</evidence>
<evidence type="ECO:0000313" key="5">
    <source>
        <dbReference type="EMBL" id="KIK08635.1"/>
    </source>
</evidence>
<dbReference type="Proteomes" id="UP000054477">
    <property type="component" value="Unassembled WGS sequence"/>
</dbReference>
<organism evidence="5 6">
    <name type="scientific">Laccaria amethystina LaAM-08-1</name>
    <dbReference type="NCBI Taxonomy" id="1095629"/>
    <lineage>
        <taxon>Eukaryota</taxon>
        <taxon>Fungi</taxon>
        <taxon>Dikarya</taxon>
        <taxon>Basidiomycota</taxon>
        <taxon>Agaricomycotina</taxon>
        <taxon>Agaricomycetes</taxon>
        <taxon>Agaricomycetidae</taxon>
        <taxon>Agaricales</taxon>
        <taxon>Agaricineae</taxon>
        <taxon>Hydnangiaceae</taxon>
        <taxon>Laccaria</taxon>
    </lineage>
</organism>
<dbReference type="HOGENOM" id="CLU_1300002_0_0_1"/>
<dbReference type="InterPro" id="IPR027267">
    <property type="entry name" value="AH/BAR_dom_sf"/>
</dbReference>
<proteinExistence type="predicted"/>